<dbReference type="SUPFAM" id="SSF53474">
    <property type="entry name" value="alpha/beta-Hydrolases"/>
    <property type="match status" value="1"/>
</dbReference>
<evidence type="ECO:0000313" key="2">
    <source>
        <dbReference type="Proteomes" id="UP000198820"/>
    </source>
</evidence>
<evidence type="ECO:0000313" key="1">
    <source>
        <dbReference type="EMBL" id="SDZ98115.1"/>
    </source>
</evidence>
<dbReference type="Proteomes" id="UP000198820">
    <property type="component" value="Unassembled WGS sequence"/>
</dbReference>
<keyword evidence="2" id="KW-1185">Reference proteome</keyword>
<sequence>MLTHVYFMPGMAASPRIFERIKLPEKHFEMHWLSWKLPEVGESLEDYAQRMAKDVIHENIILIGVSFGGILVQEMKKFLNVKKVIIISSVKSHTELPTHMNLARDTSFYKILPTGLLNYLDQIERLPVGNTIRKRIELYKNYMVMNNKTYLDWSIDKVLNWKNAVPDEDLIHIQGDEDIVFPIKNITNCITIKGGTHIMILNRYKWFNEHLPELLK</sequence>
<dbReference type="STRING" id="908615.SAMN05421540_102347"/>
<gene>
    <name evidence="1" type="ORF">SAMN05421540_102347</name>
</gene>
<name>A0A1H3XFB2_9FLAO</name>
<protein>
    <submittedName>
        <fullName evidence="1">Pimeloyl-ACP methyl ester carboxylesterase</fullName>
    </submittedName>
</protein>
<organism evidence="1 2">
    <name type="scientific">Psychroflexus halocasei</name>
    <dbReference type="NCBI Taxonomy" id="908615"/>
    <lineage>
        <taxon>Bacteria</taxon>
        <taxon>Pseudomonadati</taxon>
        <taxon>Bacteroidota</taxon>
        <taxon>Flavobacteriia</taxon>
        <taxon>Flavobacteriales</taxon>
        <taxon>Flavobacteriaceae</taxon>
        <taxon>Psychroflexus</taxon>
    </lineage>
</organism>
<proteinExistence type="predicted"/>
<dbReference type="RefSeq" id="WP_234953086.1">
    <property type="nucleotide sequence ID" value="NZ_FNQF01000002.1"/>
</dbReference>
<dbReference type="InterPro" id="IPR029058">
    <property type="entry name" value="AB_hydrolase_fold"/>
</dbReference>
<dbReference type="AlphaFoldDB" id="A0A1H3XFB2"/>
<dbReference type="Gene3D" id="3.40.50.1820">
    <property type="entry name" value="alpha/beta hydrolase"/>
    <property type="match status" value="1"/>
</dbReference>
<accession>A0A1H3XFB2</accession>
<dbReference type="EMBL" id="FNQF01000002">
    <property type="protein sequence ID" value="SDZ98115.1"/>
    <property type="molecule type" value="Genomic_DNA"/>
</dbReference>
<reference evidence="1 2" key="1">
    <citation type="submission" date="2016-10" db="EMBL/GenBank/DDBJ databases">
        <authorList>
            <person name="de Groot N.N."/>
        </authorList>
    </citation>
    <scope>NUCLEOTIDE SEQUENCE [LARGE SCALE GENOMIC DNA]</scope>
    <source>
        <strain evidence="1 2">DSM 23581</strain>
    </source>
</reference>